<dbReference type="OrthoDB" id="6422270at2759"/>
<evidence type="ECO:0000313" key="1">
    <source>
        <dbReference type="EMBL" id="GBM07540.1"/>
    </source>
</evidence>
<dbReference type="Proteomes" id="UP000499080">
    <property type="component" value="Unassembled WGS sequence"/>
</dbReference>
<name>A0A4Y2CT02_ARAVE</name>
<dbReference type="AlphaFoldDB" id="A0A4Y2CT02"/>
<reference evidence="1 2" key="1">
    <citation type="journal article" date="2019" name="Sci. Rep.">
        <title>Orb-weaving spider Araneus ventricosus genome elucidates the spidroin gene catalogue.</title>
        <authorList>
            <person name="Kono N."/>
            <person name="Nakamura H."/>
            <person name="Ohtoshi R."/>
            <person name="Moran D.A.P."/>
            <person name="Shinohara A."/>
            <person name="Yoshida Y."/>
            <person name="Fujiwara M."/>
            <person name="Mori M."/>
            <person name="Tomita M."/>
            <person name="Arakawa K."/>
        </authorList>
    </citation>
    <scope>NUCLEOTIDE SEQUENCE [LARGE SCALE GENOMIC DNA]</scope>
</reference>
<organism evidence="1 2">
    <name type="scientific">Araneus ventricosus</name>
    <name type="common">Orbweaver spider</name>
    <name type="synonym">Epeira ventricosa</name>
    <dbReference type="NCBI Taxonomy" id="182803"/>
    <lineage>
        <taxon>Eukaryota</taxon>
        <taxon>Metazoa</taxon>
        <taxon>Ecdysozoa</taxon>
        <taxon>Arthropoda</taxon>
        <taxon>Chelicerata</taxon>
        <taxon>Arachnida</taxon>
        <taxon>Araneae</taxon>
        <taxon>Araneomorphae</taxon>
        <taxon>Entelegynae</taxon>
        <taxon>Araneoidea</taxon>
        <taxon>Araneidae</taxon>
        <taxon>Araneus</taxon>
    </lineage>
</organism>
<sequence>MYTLTASVSFKFESLFLTFPLPTPSPSSSTFILFHAVRIEVPEVDRTKTDARSILAVVLIKTEDGFYKLGTKAGILKQLYPKSEFSVCKERFLTKEDVLAVEISLHQTAIKQSLGTGQDFRQCDYKSKCSTNRL</sequence>
<proteinExistence type="predicted"/>
<accession>A0A4Y2CT02</accession>
<keyword evidence="2" id="KW-1185">Reference proteome</keyword>
<comment type="caution">
    <text evidence="1">The sequence shown here is derived from an EMBL/GenBank/DDBJ whole genome shotgun (WGS) entry which is preliminary data.</text>
</comment>
<gene>
    <name evidence="1" type="ORF">AVEN_100735_1</name>
</gene>
<evidence type="ECO:0000313" key="2">
    <source>
        <dbReference type="Proteomes" id="UP000499080"/>
    </source>
</evidence>
<protein>
    <submittedName>
        <fullName evidence="1">Uncharacterized protein</fullName>
    </submittedName>
</protein>
<dbReference type="EMBL" id="BGPR01000243">
    <property type="protein sequence ID" value="GBM07540.1"/>
    <property type="molecule type" value="Genomic_DNA"/>
</dbReference>